<organism evidence="8 9">
    <name type="scientific">Stylonychia lemnae</name>
    <name type="common">Ciliate</name>
    <dbReference type="NCBI Taxonomy" id="5949"/>
    <lineage>
        <taxon>Eukaryota</taxon>
        <taxon>Sar</taxon>
        <taxon>Alveolata</taxon>
        <taxon>Ciliophora</taxon>
        <taxon>Intramacronucleata</taxon>
        <taxon>Spirotrichea</taxon>
        <taxon>Stichotrichia</taxon>
        <taxon>Sporadotrichida</taxon>
        <taxon>Oxytrichidae</taxon>
        <taxon>Stylonychinae</taxon>
        <taxon>Stylonychia</taxon>
    </lineage>
</organism>
<name>A0A078AVW2_STYLE</name>
<feature type="domain" description="Tyrosine-protein phosphatase" evidence="6">
    <location>
        <begin position="1"/>
        <end position="86"/>
    </location>
</feature>
<evidence type="ECO:0000256" key="4">
    <source>
        <dbReference type="ARBA" id="ARBA00022912"/>
    </source>
</evidence>
<dbReference type="OrthoDB" id="2017893at2759"/>
<feature type="compositionally biased region" description="Polar residues" evidence="5">
    <location>
        <begin position="466"/>
        <end position="485"/>
    </location>
</feature>
<evidence type="ECO:0000256" key="5">
    <source>
        <dbReference type="SAM" id="MobiDB-lite"/>
    </source>
</evidence>
<dbReference type="AlphaFoldDB" id="A0A078AVW2"/>
<dbReference type="InterPro" id="IPR000340">
    <property type="entry name" value="Dual-sp_phosphatase_cat-dom"/>
</dbReference>
<dbReference type="EC" id="3.1.3.48" evidence="2"/>
<dbReference type="Proteomes" id="UP000039865">
    <property type="component" value="Unassembled WGS sequence"/>
</dbReference>
<sequence>MPFENLSKHFHSCIEFIRQAVKTGSVLIHCYAGISRSASVVIAYLMHEFGKSMFDSMSHVRKRRPIIFPNPGFQKQLMDFERALKLRDKDPRYQRKIITENPTETKENYHLFSSPQPLLKSQHQHSQAKVNTLHLEEFKDSINQKKQMTEEKIKPQHQNKDLLRAIQQRNIVQFDKIIDSKHGERSTTQHDQSRRSSNQVQLKQDLLNKPREQSHPPVTMQQINQLRSRSSYGQIRINGNTNTKQLLNTLIGNEGQHYSSLQQPLNLANSRLQNSHTQQTLEKISGFEPQQSQKISPQLIQFSCSLCHSVLFSSNDIIEHPNSYQHNSRYSKLRSGSQGNIFGSGNSSEVHPETQLKSNCATFFIQKMEWFNDQGQSNGNIFCPRKQCAVKLGTYCFQGQKCQSCSHFQVPAFQIQKNRILISNNHYTLQQKQNSLPTNAQQLQGFMIPQNKRMDKSSEQITSANLQKSALTPNPKANNGMTSQYIDKDNANSNFESKRQELRSRKQQKLLEDILSSKNHTRDFNQMITGEVINSNPYHTKTHFYGSGDKSLNNLIQPQKAQPIKKSYTYIDDLKNHQNQAHIRNFYQSQSSQEQHKRQMQLQKEKDNGKKSKRQ</sequence>
<dbReference type="InterPro" id="IPR013087">
    <property type="entry name" value="Znf_C2H2_type"/>
</dbReference>
<keyword evidence="4" id="KW-0904">Protein phosphatase</keyword>
<dbReference type="Pfam" id="PF00782">
    <property type="entry name" value="DSPc"/>
    <property type="match status" value="1"/>
</dbReference>
<evidence type="ECO:0000259" key="6">
    <source>
        <dbReference type="PROSITE" id="PS50054"/>
    </source>
</evidence>
<keyword evidence="9" id="KW-1185">Reference proteome</keyword>
<dbReference type="InterPro" id="IPR020422">
    <property type="entry name" value="TYR_PHOSPHATASE_DUAL_dom"/>
</dbReference>
<dbReference type="Gene3D" id="3.90.190.10">
    <property type="entry name" value="Protein tyrosine phosphatase superfamily"/>
    <property type="match status" value="1"/>
</dbReference>
<dbReference type="PROSITE" id="PS00383">
    <property type="entry name" value="TYR_PHOSPHATASE_1"/>
    <property type="match status" value="1"/>
</dbReference>
<feature type="domain" description="Tyrosine specific protein phosphatases" evidence="7">
    <location>
        <begin position="8"/>
        <end position="65"/>
    </location>
</feature>
<dbReference type="GO" id="GO:0004725">
    <property type="term" value="F:protein tyrosine phosphatase activity"/>
    <property type="evidence" value="ECO:0007669"/>
    <property type="project" value="UniProtKB-EC"/>
</dbReference>
<feature type="region of interest" description="Disordered" evidence="5">
    <location>
        <begin position="466"/>
        <end position="504"/>
    </location>
</feature>
<comment type="similarity">
    <text evidence="1">Belongs to the protein-tyrosine phosphatase family. Non-receptor class dual specificity subfamily.</text>
</comment>
<gene>
    <name evidence="8" type="primary">Contig725.g800</name>
    <name evidence="8" type="ORF">STYLEM_15323</name>
</gene>
<dbReference type="InterPro" id="IPR016130">
    <property type="entry name" value="Tyr_Pase_AS"/>
</dbReference>
<proteinExistence type="inferred from homology"/>
<dbReference type="PROSITE" id="PS50056">
    <property type="entry name" value="TYR_PHOSPHATASE_2"/>
    <property type="match status" value="1"/>
</dbReference>
<dbReference type="PANTHER" id="PTHR45848:SF4">
    <property type="entry name" value="DUAL SPECIFICITY PROTEIN PHOSPHATASE 12"/>
    <property type="match status" value="1"/>
</dbReference>
<feature type="region of interest" description="Disordered" evidence="5">
    <location>
        <begin position="588"/>
        <end position="615"/>
    </location>
</feature>
<evidence type="ECO:0000259" key="7">
    <source>
        <dbReference type="PROSITE" id="PS50056"/>
    </source>
</evidence>
<feature type="compositionally biased region" description="Basic and acidic residues" evidence="5">
    <location>
        <begin position="486"/>
        <end position="504"/>
    </location>
</feature>
<accession>A0A078AVW2</accession>
<dbReference type="SMART" id="SM00195">
    <property type="entry name" value="DSPc"/>
    <property type="match status" value="1"/>
</dbReference>
<evidence type="ECO:0000256" key="3">
    <source>
        <dbReference type="ARBA" id="ARBA00022801"/>
    </source>
</evidence>
<dbReference type="SUPFAM" id="SSF52799">
    <property type="entry name" value="(Phosphotyrosine protein) phosphatases II"/>
    <property type="match status" value="1"/>
</dbReference>
<dbReference type="CDD" id="cd14498">
    <property type="entry name" value="DSP"/>
    <property type="match status" value="1"/>
</dbReference>
<evidence type="ECO:0000256" key="1">
    <source>
        <dbReference type="ARBA" id="ARBA00008601"/>
    </source>
</evidence>
<dbReference type="OMA" id="KEGCAHI"/>
<feature type="compositionally biased region" description="Basic and acidic residues" evidence="5">
    <location>
        <begin position="178"/>
        <end position="194"/>
    </location>
</feature>
<protein>
    <recommendedName>
        <fullName evidence="2">protein-tyrosine-phosphatase</fullName>
        <ecNumber evidence="2">3.1.3.48</ecNumber>
    </recommendedName>
</protein>
<feature type="compositionally biased region" description="Basic and acidic residues" evidence="5">
    <location>
        <begin position="603"/>
        <end position="615"/>
    </location>
</feature>
<dbReference type="PROSITE" id="PS00028">
    <property type="entry name" value="ZINC_FINGER_C2H2_1"/>
    <property type="match status" value="1"/>
</dbReference>
<feature type="region of interest" description="Disordered" evidence="5">
    <location>
        <begin position="178"/>
        <end position="201"/>
    </location>
</feature>
<dbReference type="InterPro" id="IPR000387">
    <property type="entry name" value="Tyr_Pase_dom"/>
</dbReference>
<keyword evidence="3" id="KW-0378">Hydrolase</keyword>
<dbReference type="EMBL" id="CCKQ01014468">
    <property type="protein sequence ID" value="CDW86231.1"/>
    <property type="molecule type" value="Genomic_DNA"/>
</dbReference>
<dbReference type="InParanoid" id="A0A078AVW2"/>
<reference evidence="8 9" key="1">
    <citation type="submission" date="2014-06" db="EMBL/GenBank/DDBJ databases">
        <authorList>
            <person name="Swart Estienne"/>
        </authorList>
    </citation>
    <scope>NUCLEOTIDE SEQUENCE [LARGE SCALE GENOMIC DNA]</scope>
    <source>
        <strain evidence="8 9">130c</strain>
    </source>
</reference>
<dbReference type="PANTHER" id="PTHR45848">
    <property type="entry name" value="DUAL SPECIFICITY PROTEIN PHOSPHATASE 12 FAMILY MEMBER"/>
    <property type="match status" value="1"/>
</dbReference>
<evidence type="ECO:0000313" key="9">
    <source>
        <dbReference type="Proteomes" id="UP000039865"/>
    </source>
</evidence>
<dbReference type="InterPro" id="IPR029021">
    <property type="entry name" value="Prot-tyrosine_phosphatase-like"/>
</dbReference>
<evidence type="ECO:0000256" key="2">
    <source>
        <dbReference type="ARBA" id="ARBA00013064"/>
    </source>
</evidence>
<dbReference type="PROSITE" id="PS50054">
    <property type="entry name" value="TYR_PHOSPHATASE_DUAL"/>
    <property type="match status" value="1"/>
</dbReference>
<dbReference type="GO" id="GO:0008138">
    <property type="term" value="F:protein tyrosine/serine/threonine phosphatase activity"/>
    <property type="evidence" value="ECO:0007669"/>
    <property type="project" value="TreeGrafter"/>
</dbReference>
<evidence type="ECO:0000313" key="8">
    <source>
        <dbReference type="EMBL" id="CDW86231.1"/>
    </source>
</evidence>